<dbReference type="GO" id="GO:0005737">
    <property type="term" value="C:cytoplasm"/>
    <property type="evidence" value="ECO:0007669"/>
    <property type="project" value="TreeGrafter"/>
</dbReference>
<evidence type="ECO:0000259" key="5">
    <source>
        <dbReference type="PROSITE" id="PS50002"/>
    </source>
</evidence>
<evidence type="ECO:0000313" key="6">
    <source>
        <dbReference type="Ensembl" id="ENSNBRP00000029581.1"/>
    </source>
</evidence>
<organism evidence="6 7">
    <name type="scientific">Neolamprologus brichardi</name>
    <name type="common">Fairy cichlid</name>
    <name type="synonym">Lamprologus brichardi</name>
    <dbReference type="NCBI Taxonomy" id="32507"/>
    <lineage>
        <taxon>Eukaryota</taxon>
        <taxon>Metazoa</taxon>
        <taxon>Chordata</taxon>
        <taxon>Craniata</taxon>
        <taxon>Vertebrata</taxon>
        <taxon>Euteleostomi</taxon>
        <taxon>Actinopterygii</taxon>
        <taxon>Neopterygii</taxon>
        <taxon>Teleostei</taxon>
        <taxon>Neoteleostei</taxon>
        <taxon>Acanthomorphata</taxon>
        <taxon>Ovalentaria</taxon>
        <taxon>Cichlomorphae</taxon>
        <taxon>Cichliformes</taxon>
        <taxon>Cichlidae</taxon>
        <taxon>African cichlids</taxon>
        <taxon>Pseudocrenilabrinae</taxon>
        <taxon>Lamprologini</taxon>
        <taxon>Neolamprologus</taxon>
    </lineage>
</organism>
<name>A0A3Q4I493_NEOBR</name>
<dbReference type="PROSITE" id="PS50002">
    <property type="entry name" value="SH3"/>
    <property type="match status" value="1"/>
</dbReference>
<dbReference type="Gene3D" id="2.30.30.40">
    <property type="entry name" value="SH3 Domains"/>
    <property type="match status" value="1"/>
</dbReference>
<dbReference type="GO" id="GO:0005096">
    <property type="term" value="F:GTPase activator activity"/>
    <property type="evidence" value="ECO:0007669"/>
    <property type="project" value="UniProtKB-KW"/>
</dbReference>
<keyword evidence="4" id="KW-0472">Membrane</keyword>
<dbReference type="Ensembl" id="ENSNBRT00000030340.1">
    <property type="protein sequence ID" value="ENSNBRP00000029581.1"/>
    <property type="gene ID" value="ENSNBRG00000022532.1"/>
</dbReference>
<dbReference type="CDD" id="cd12070">
    <property type="entry name" value="SH3_ARHGAP12"/>
    <property type="match status" value="1"/>
</dbReference>
<proteinExistence type="predicted"/>
<dbReference type="PANTHER" id="PTHR23176:SF129">
    <property type="entry name" value="RHO GTPASE ACTIVATING PROTEIN AT 16F, ISOFORM E-RELATED"/>
    <property type="match status" value="1"/>
</dbReference>
<keyword evidence="4" id="KW-1133">Transmembrane helix</keyword>
<feature type="transmembrane region" description="Helical" evidence="4">
    <location>
        <begin position="131"/>
        <end position="152"/>
    </location>
</feature>
<dbReference type="Pfam" id="PF16618">
    <property type="entry name" value="SH3-WW_linker"/>
    <property type="match status" value="1"/>
</dbReference>
<keyword evidence="2" id="KW-0343">GTPase activation</keyword>
<dbReference type="InterPro" id="IPR035491">
    <property type="entry name" value="ARHGAP12_SH3"/>
</dbReference>
<keyword evidence="7" id="KW-1185">Reference proteome</keyword>
<keyword evidence="1 3" id="KW-0728">SH3 domain</keyword>
<feature type="domain" description="SH3" evidence="5">
    <location>
        <begin position="8"/>
        <end position="70"/>
    </location>
</feature>
<sequence>MADLPIAPGQIYIEVEYDYEYKFKDRLIKIQQGECYMLVKKTNVDWWQVKKEEASKAFYVPAQYVREVRKALMPPPKPILHLPSATGNPSSQSAGARWVKPNNLDLGLNNHPAENLHRNESNYQRSPSSMYFLNAAQFSIDLLPWLLCLCVFKWKDKGQSSQACFWLCIQPVWLCVPVNSVIFFFLGQIQQLSLSDFHNIGRLAIYFML</sequence>
<dbReference type="AlphaFoldDB" id="A0A3Q4I493"/>
<keyword evidence="4" id="KW-0812">Transmembrane</keyword>
<evidence type="ECO:0000256" key="3">
    <source>
        <dbReference type="PROSITE-ProRule" id="PRU00192"/>
    </source>
</evidence>
<accession>A0A3Q4I493</accession>
<dbReference type="Proteomes" id="UP000261580">
    <property type="component" value="Unassembled WGS sequence"/>
</dbReference>
<dbReference type="Bgee" id="ENSNBRG00000022532">
    <property type="expression patterns" value="Expressed in zone of skin and 6 other cell types or tissues"/>
</dbReference>
<reference evidence="6" key="1">
    <citation type="submission" date="2025-08" db="UniProtKB">
        <authorList>
            <consortium name="Ensembl"/>
        </authorList>
    </citation>
    <scope>IDENTIFICATION</scope>
</reference>
<protein>
    <recommendedName>
        <fullName evidence="5">SH3 domain-containing protein</fullName>
    </recommendedName>
</protein>
<evidence type="ECO:0000256" key="1">
    <source>
        <dbReference type="ARBA" id="ARBA00022443"/>
    </source>
</evidence>
<evidence type="ECO:0000256" key="2">
    <source>
        <dbReference type="ARBA" id="ARBA00022468"/>
    </source>
</evidence>
<evidence type="ECO:0000256" key="4">
    <source>
        <dbReference type="SAM" id="Phobius"/>
    </source>
</evidence>
<dbReference type="InterPro" id="IPR050729">
    <property type="entry name" value="Rho-GAP"/>
</dbReference>
<dbReference type="STRING" id="32507.ENSNBRP00000029581"/>
<dbReference type="SUPFAM" id="SSF50044">
    <property type="entry name" value="SH3-domain"/>
    <property type="match status" value="1"/>
</dbReference>
<dbReference type="GeneTree" id="ENSGT00950000182860"/>
<evidence type="ECO:0000313" key="7">
    <source>
        <dbReference type="Proteomes" id="UP000261580"/>
    </source>
</evidence>
<reference evidence="6" key="2">
    <citation type="submission" date="2025-09" db="UniProtKB">
        <authorList>
            <consortium name="Ensembl"/>
        </authorList>
    </citation>
    <scope>IDENTIFICATION</scope>
</reference>
<dbReference type="InterPro" id="IPR036028">
    <property type="entry name" value="SH3-like_dom_sf"/>
</dbReference>
<dbReference type="PANTHER" id="PTHR23176">
    <property type="entry name" value="RHO/RAC/CDC GTPASE-ACTIVATING PROTEIN"/>
    <property type="match status" value="1"/>
</dbReference>
<feature type="transmembrane region" description="Helical" evidence="4">
    <location>
        <begin position="164"/>
        <end position="186"/>
    </location>
</feature>
<dbReference type="InterPro" id="IPR001452">
    <property type="entry name" value="SH3_domain"/>
</dbReference>